<evidence type="ECO:0000313" key="2">
    <source>
        <dbReference type="Proteomes" id="UP000286097"/>
    </source>
</evidence>
<proteinExistence type="predicted"/>
<evidence type="ECO:0000313" key="1">
    <source>
        <dbReference type="EMBL" id="RQM18168.1"/>
    </source>
</evidence>
<organism evidence="1 2">
    <name type="scientific">Peronospora effusa</name>
    <dbReference type="NCBI Taxonomy" id="542832"/>
    <lineage>
        <taxon>Eukaryota</taxon>
        <taxon>Sar</taxon>
        <taxon>Stramenopiles</taxon>
        <taxon>Oomycota</taxon>
        <taxon>Peronosporomycetes</taxon>
        <taxon>Peronosporales</taxon>
        <taxon>Peronosporaceae</taxon>
        <taxon>Peronospora</taxon>
    </lineage>
</organism>
<name>A0A3R7Z2J9_9STRA</name>
<protein>
    <submittedName>
        <fullName evidence="1">Uncharacterized protein</fullName>
    </submittedName>
</protein>
<dbReference type="EMBL" id="QKXF01000082">
    <property type="protein sequence ID" value="RQM18168.1"/>
    <property type="molecule type" value="Genomic_DNA"/>
</dbReference>
<dbReference type="VEuPathDB" id="FungiDB:DD237_000207"/>
<comment type="caution">
    <text evidence="1">The sequence shown here is derived from an EMBL/GenBank/DDBJ whole genome shotgun (WGS) entry which is preliminary data.</text>
</comment>
<sequence>MERGCCADTLGAWTSLKIVGVYYDSKTVVIINYALHPRTQRQLRPHTAPNTGQDYVKRDSSRIPVWPPGLHFASIFTKVAHLVMKQFMCLTCKGYKLADDVTVGIDMCLKLRIMGDESKVQTGRRCSSAQLKMKLCGHSLAVWSTRKCTSFMTARCDNDPRRELSTFAQIDQLIHEFHSPTNRPANPRAPLNHVEDVEKLFYCVTENIKHSPVTRTAYRSSALSSRTSRFLWNSEANAESHDACECHKEAKHETDERHNAHTLFADEEISQKTTVTLKQRDVEASLKIAEIEAKTVRISGEINAHCDADIDLIMPRRQPYRCS</sequence>
<dbReference type="Proteomes" id="UP000286097">
    <property type="component" value="Unassembled WGS sequence"/>
</dbReference>
<gene>
    <name evidence="1" type="ORF">DD237_000207</name>
</gene>
<dbReference type="AlphaFoldDB" id="A0A3R7Z2J9"/>
<reference evidence="1 2" key="1">
    <citation type="submission" date="2018-06" db="EMBL/GenBank/DDBJ databases">
        <title>Comparative genomics of downy mildews reveals potential adaptations to biotrophy.</title>
        <authorList>
            <person name="Fletcher K."/>
            <person name="Klosterman S.J."/>
            <person name="Derevnina L."/>
            <person name="Martin F."/>
            <person name="Koike S."/>
            <person name="Reyes Chin-Wo S."/>
            <person name="Mou B."/>
            <person name="Michelmore R."/>
        </authorList>
    </citation>
    <scope>NUCLEOTIDE SEQUENCE [LARGE SCALE GENOMIC DNA]</scope>
    <source>
        <strain evidence="1 2">R13</strain>
    </source>
</reference>
<accession>A0A3R7Z2J9</accession>